<evidence type="ECO:0000313" key="2">
    <source>
        <dbReference type="EMBL" id="CAD0201086.1"/>
    </source>
</evidence>
<evidence type="ECO:0000313" key="3">
    <source>
        <dbReference type="Proteomes" id="UP001154114"/>
    </source>
</evidence>
<keyword evidence="3" id="KW-1185">Reference proteome</keyword>
<protein>
    <submittedName>
        <fullName evidence="2">Uncharacterized protein</fullName>
    </submittedName>
</protein>
<accession>A0A9N8KTA7</accession>
<sequence length="145" mass="15680">MCPSGGAAGPRYIANVTSHKSNDDTCSLTTRGVEINIAPVTSVIPHNLHIPGARRSRRDCDDSRSHPIAPAHLSPDPAVAPAVSPTHVSGLRGPFTGAPYTAHYHGVGYTRTMGRRREPQHPPRPRDSASHMNLLLHRTPTQLHE</sequence>
<evidence type="ECO:0000256" key="1">
    <source>
        <dbReference type="SAM" id="MobiDB-lite"/>
    </source>
</evidence>
<feature type="compositionally biased region" description="Basic and acidic residues" evidence="1">
    <location>
        <begin position="115"/>
        <end position="129"/>
    </location>
</feature>
<feature type="region of interest" description="Disordered" evidence="1">
    <location>
        <begin position="52"/>
        <end position="145"/>
    </location>
</feature>
<dbReference type="EMBL" id="LR824017">
    <property type="protein sequence ID" value="CAD0201086.1"/>
    <property type="molecule type" value="Genomic_DNA"/>
</dbReference>
<feature type="compositionally biased region" description="Low complexity" evidence="1">
    <location>
        <begin position="74"/>
        <end position="85"/>
    </location>
</feature>
<gene>
    <name evidence="2" type="ORF">CINC_LOCUS2764</name>
</gene>
<dbReference type="Proteomes" id="UP001154114">
    <property type="component" value="Chromosome 14"/>
</dbReference>
<name>A0A9N8KTA7_CHRIL</name>
<proteinExistence type="predicted"/>
<organism evidence="2 3">
    <name type="scientific">Chrysodeixis includens</name>
    <name type="common">Soybean looper</name>
    <name type="synonym">Pseudoplusia includens</name>
    <dbReference type="NCBI Taxonomy" id="689277"/>
    <lineage>
        <taxon>Eukaryota</taxon>
        <taxon>Metazoa</taxon>
        <taxon>Ecdysozoa</taxon>
        <taxon>Arthropoda</taxon>
        <taxon>Hexapoda</taxon>
        <taxon>Insecta</taxon>
        <taxon>Pterygota</taxon>
        <taxon>Neoptera</taxon>
        <taxon>Endopterygota</taxon>
        <taxon>Lepidoptera</taxon>
        <taxon>Glossata</taxon>
        <taxon>Ditrysia</taxon>
        <taxon>Noctuoidea</taxon>
        <taxon>Noctuidae</taxon>
        <taxon>Plusiinae</taxon>
        <taxon>Chrysodeixis</taxon>
    </lineage>
</organism>
<reference evidence="2" key="1">
    <citation type="submission" date="2021-12" db="EMBL/GenBank/DDBJ databases">
        <authorList>
            <person name="King R."/>
        </authorList>
    </citation>
    <scope>NUCLEOTIDE SEQUENCE</scope>
</reference>
<dbReference type="AlphaFoldDB" id="A0A9N8KTA7"/>